<evidence type="ECO:0000313" key="1">
    <source>
        <dbReference type="EMBL" id="KAF4693374.1"/>
    </source>
</evidence>
<evidence type="ECO:0000313" key="2">
    <source>
        <dbReference type="Proteomes" id="UP000541610"/>
    </source>
</evidence>
<dbReference type="GO" id="GO:0019901">
    <property type="term" value="F:protein kinase binding"/>
    <property type="evidence" value="ECO:0007669"/>
    <property type="project" value="InterPro"/>
</dbReference>
<dbReference type="PANTHER" id="PTHR15615">
    <property type="match status" value="1"/>
</dbReference>
<dbReference type="AlphaFoldDB" id="A0A7J6PB19"/>
<comment type="caution">
    <text evidence="1">The sequence shown here is derived from an EMBL/GenBank/DDBJ whole genome shotgun (WGS) entry which is preliminary data.</text>
</comment>
<name>A0A7J6PB19_PEROL</name>
<organism evidence="1 2">
    <name type="scientific">Perkinsus olseni</name>
    <name type="common">Perkinsus atlanticus</name>
    <dbReference type="NCBI Taxonomy" id="32597"/>
    <lineage>
        <taxon>Eukaryota</taxon>
        <taxon>Sar</taxon>
        <taxon>Alveolata</taxon>
        <taxon>Perkinsozoa</taxon>
        <taxon>Perkinsea</taxon>
        <taxon>Perkinsida</taxon>
        <taxon>Perkinsidae</taxon>
        <taxon>Perkinsus</taxon>
    </lineage>
</organism>
<dbReference type="Pfam" id="PF08613">
    <property type="entry name" value="Cyclin"/>
    <property type="match status" value="1"/>
</dbReference>
<dbReference type="OrthoDB" id="337735at2759"/>
<sequence>MLVTLAEQRNDMIPVGGGSLKVDAAHYVTSRNGGRKLLRRGHVDYHGGSARVDSRLAARWLLPTSHNSCGLGNSQRHLRLSSRDSVEVDTLNGTYMSAVPYEAHWPAAGLCWQLPALSQHDGQQVVWGPPLTTSTTTTTGSLLWQYLQPALLPWPYMVLDPHNHHALIYPCASHYHHHHQPSYGAVHSSGSGPFVSSGIAYNGRVPRCATTIVPSLSDDEYEEKTDVGSYGHMYTPDNGPDDGCNSVALEAPVDDEDNIFLRGLMTILASMMEIGDEMERQRLLDHRPVSHAEFTGTYTPCISVWNYLQRLSKFFHCSSECFVLALVYLDRAVKATAATTVPLYVTSYNVHRLFLTSLVLAVKFNDDFYYSNRRYAEVGCLTSTAELNGLEAIMLKLVDFSLYVGSEEYVCYWKLIFSVSPAAAAAPPLSAPLPKSSLHGIEDDEIRLSRSCSESTATSWTLDDADDSVMTKSDDQRH</sequence>
<dbReference type="PANTHER" id="PTHR15615:SF108">
    <property type="entry name" value="PROTEIN CNPPD1"/>
    <property type="match status" value="1"/>
</dbReference>
<dbReference type="SUPFAM" id="SSF47954">
    <property type="entry name" value="Cyclin-like"/>
    <property type="match status" value="1"/>
</dbReference>
<protein>
    <submittedName>
        <fullName evidence="1">Mitochondrial peripheral inner membrane protein</fullName>
    </submittedName>
</protein>
<dbReference type="Gene3D" id="1.10.472.10">
    <property type="entry name" value="Cyclin-like"/>
    <property type="match status" value="1"/>
</dbReference>
<dbReference type="Proteomes" id="UP000541610">
    <property type="component" value="Unassembled WGS sequence"/>
</dbReference>
<dbReference type="EMBL" id="JABANP010000046">
    <property type="protein sequence ID" value="KAF4693374.1"/>
    <property type="molecule type" value="Genomic_DNA"/>
</dbReference>
<accession>A0A7J6PB19</accession>
<proteinExistence type="predicted"/>
<reference evidence="1 2" key="1">
    <citation type="submission" date="2020-04" db="EMBL/GenBank/DDBJ databases">
        <title>Perkinsus olseni comparative genomics.</title>
        <authorList>
            <person name="Bogema D.R."/>
        </authorList>
    </citation>
    <scope>NUCLEOTIDE SEQUENCE [LARGE SCALE GENOMIC DNA]</scope>
    <source>
        <strain evidence="1">00978-12</strain>
    </source>
</reference>
<dbReference type="InterPro" id="IPR036915">
    <property type="entry name" value="Cyclin-like_sf"/>
</dbReference>
<dbReference type="InterPro" id="IPR013922">
    <property type="entry name" value="Cyclin_PHO80-like"/>
</dbReference>
<gene>
    <name evidence="1" type="primary">CYC2_2</name>
    <name evidence="1" type="ORF">FOZ60_011117</name>
</gene>
<dbReference type="CDD" id="cd20558">
    <property type="entry name" value="CYCLIN_ScPCL7-like"/>
    <property type="match status" value="1"/>
</dbReference>